<evidence type="ECO:0000256" key="2">
    <source>
        <dbReference type="ARBA" id="ARBA00022692"/>
    </source>
</evidence>
<dbReference type="Proteomes" id="UP000019373">
    <property type="component" value="Unassembled WGS sequence"/>
</dbReference>
<evidence type="ECO:0000256" key="1">
    <source>
        <dbReference type="ARBA" id="ARBA00004141"/>
    </source>
</evidence>
<evidence type="ECO:0000313" key="7">
    <source>
        <dbReference type="Proteomes" id="UP000019373"/>
    </source>
</evidence>
<dbReference type="Gene3D" id="1.20.58.340">
    <property type="entry name" value="Magnesium transport protein CorA, transmembrane region"/>
    <property type="match status" value="1"/>
</dbReference>
<evidence type="ECO:0000313" key="6">
    <source>
        <dbReference type="EMBL" id="ERF75606.1"/>
    </source>
</evidence>
<dbReference type="OrthoDB" id="2830640at2759"/>
<evidence type="ECO:0000256" key="5">
    <source>
        <dbReference type="SAM" id="Phobius"/>
    </source>
</evidence>
<keyword evidence="3 5" id="KW-1133">Transmembrane helix</keyword>
<dbReference type="SUPFAM" id="SSF144083">
    <property type="entry name" value="Magnesium transport protein CorA, transmembrane region"/>
    <property type="match status" value="1"/>
</dbReference>
<dbReference type="GeneID" id="19239541"/>
<dbReference type="RefSeq" id="XP_007787052.1">
    <property type="nucleotide sequence ID" value="XM_007788862.1"/>
</dbReference>
<keyword evidence="7" id="KW-1185">Reference proteome</keyword>
<sequence>MRYVPKPRSNVPPRFLTLDSPETNNCKRPTFGCRLSLRKHTTNALLNQLEVRAEFISLLLGQPVVNFLPSASFETFDGNGQLQKLDFICQQPWWGFGHMQWPVSIWTSLEKRSGMTTCLITAASHDQVIEAVQTRLTFAFDASSRLSAARYNAADPLFVPTLISHECFMQSDSSLCDLDKRLNDSIDIVDAAAETPYDRNIMKSLTFKLHQTSQEADFLIHSADAGIALMDSLRLAQERLVYFGGCREKQEHSQSINAADYLKNGVEARKRWLLNTKTRKETAMSLVYNLVSQKEAETNMGIAQDTRNDSSSMKVIAALTMVFLPASAVSSFFGMAFFDGQAGNLTVTNEWWMFLAVTVPLTTAVVIIWRLWGFFGHRAPSSSPKRLQDFKTRQTWFRLFTGSPRVDWINGEKGPHEV</sequence>
<evidence type="ECO:0000256" key="4">
    <source>
        <dbReference type="ARBA" id="ARBA00023136"/>
    </source>
</evidence>
<dbReference type="eggNOG" id="ENOG502SJ0B">
    <property type="taxonomic scope" value="Eukaryota"/>
</dbReference>
<evidence type="ECO:0000256" key="3">
    <source>
        <dbReference type="ARBA" id="ARBA00022989"/>
    </source>
</evidence>
<name>U1GU94_ENDPU</name>
<proteinExistence type="predicted"/>
<dbReference type="InterPro" id="IPR045863">
    <property type="entry name" value="CorA_TM1_TM2"/>
</dbReference>
<organism evidence="6 7">
    <name type="scientific">Endocarpon pusillum (strain Z07020 / HMAS-L-300199)</name>
    <name type="common">Lichen-forming fungus</name>
    <dbReference type="NCBI Taxonomy" id="1263415"/>
    <lineage>
        <taxon>Eukaryota</taxon>
        <taxon>Fungi</taxon>
        <taxon>Dikarya</taxon>
        <taxon>Ascomycota</taxon>
        <taxon>Pezizomycotina</taxon>
        <taxon>Eurotiomycetes</taxon>
        <taxon>Chaetothyriomycetidae</taxon>
        <taxon>Verrucariales</taxon>
        <taxon>Verrucariaceae</taxon>
        <taxon>Endocarpon</taxon>
    </lineage>
</organism>
<dbReference type="AlphaFoldDB" id="U1GU94"/>
<feature type="transmembrane region" description="Helical" evidence="5">
    <location>
        <begin position="350"/>
        <end position="372"/>
    </location>
</feature>
<dbReference type="GO" id="GO:0016020">
    <property type="term" value="C:membrane"/>
    <property type="evidence" value="ECO:0007669"/>
    <property type="project" value="UniProtKB-SubCell"/>
</dbReference>
<gene>
    <name evidence="6" type="ORF">EPUS_04586</name>
</gene>
<dbReference type="EMBL" id="KE720802">
    <property type="protein sequence ID" value="ERF75606.1"/>
    <property type="molecule type" value="Genomic_DNA"/>
</dbReference>
<dbReference type="HOGENOM" id="CLU_657252_0_0_1"/>
<dbReference type="OMA" id="WLWAAIT"/>
<reference evidence="7" key="1">
    <citation type="journal article" date="2014" name="BMC Genomics">
        <title>Genome characteristics reveal the impact of lichenization on lichen-forming fungus Endocarpon pusillum Hedwig (Verrucariales, Ascomycota).</title>
        <authorList>
            <person name="Wang Y.-Y."/>
            <person name="Liu B."/>
            <person name="Zhang X.-Y."/>
            <person name="Zhou Q.-M."/>
            <person name="Zhang T."/>
            <person name="Li H."/>
            <person name="Yu Y.-F."/>
            <person name="Zhang X.-L."/>
            <person name="Hao X.-Y."/>
            <person name="Wang M."/>
            <person name="Wang L."/>
            <person name="Wei J.-C."/>
        </authorList>
    </citation>
    <scope>NUCLEOTIDE SEQUENCE [LARGE SCALE GENOMIC DNA]</scope>
    <source>
        <strain evidence="7">Z07020 / HMAS-L-300199</strain>
    </source>
</reference>
<feature type="transmembrane region" description="Helical" evidence="5">
    <location>
        <begin position="315"/>
        <end position="338"/>
    </location>
</feature>
<keyword evidence="2 5" id="KW-0812">Transmembrane</keyword>
<protein>
    <submittedName>
        <fullName evidence="6">Uncharacterized protein</fullName>
    </submittedName>
</protein>
<keyword evidence="4 5" id="KW-0472">Membrane</keyword>
<comment type="subcellular location">
    <subcellularLocation>
        <location evidence="1">Membrane</location>
        <topology evidence="1">Multi-pass membrane protein</topology>
    </subcellularLocation>
</comment>
<accession>U1GU94</accession>